<reference evidence="1" key="2">
    <citation type="journal article" date="2015" name="Fish Shellfish Immunol.">
        <title>Early steps in the European eel (Anguilla anguilla)-Vibrio vulnificus interaction in the gills: Role of the RtxA13 toxin.</title>
        <authorList>
            <person name="Callol A."/>
            <person name="Pajuelo D."/>
            <person name="Ebbesson L."/>
            <person name="Teles M."/>
            <person name="MacKenzie S."/>
            <person name="Amaro C."/>
        </authorList>
    </citation>
    <scope>NUCLEOTIDE SEQUENCE</scope>
</reference>
<evidence type="ECO:0000313" key="1">
    <source>
        <dbReference type="EMBL" id="JAH26281.1"/>
    </source>
</evidence>
<protein>
    <submittedName>
        <fullName evidence="1">Uncharacterized protein</fullName>
    </submittedName>
</protein>
<reference evidence="1" key="1">
    <citation type="submission" date="2014-11" db="EMBL/GenBank/DDBJ databases">
        <authorList>
            <person name="Amaro Gonzalez C."/>
        </authorList>
    </citation>
    <scope>NUCLEOTIDE SEQUENCE</scope>
</reference>
<organism evidence="1">
    <name type="scientific">Anguilla anguilla</name>
    <name type="common">European freshwater eel</name>
    <name type="synonym">Muraena anguilla</name>
    <dbReference type="NCBI Taxonomy" id="7936"/>
    <lineage>
        <taxon>Eukaryota</taxon>
        <taxon>Metazoa</taxon>
        <taxon>Chordata</taxon>
        <taxon>Craniata</taxon>
        <taxon>Vertebrata</taxon>
        <taxon>Euteleostomi</taxon>
        <taxon>Actinopterygii</taxon>
        <taxon>Neopterygii</taxon>
        <taxon>Teleostei</taxon>
        <taxon>Anguilliformes</taxon>
        <taxon>Anguillidae</taxon>
        <taxon>Anguilla</taxon>
    </lineage>
</organism>
<name>A0A0E9RAX8_ANGAN</name>
<dbReference type="AlphaFoldDB" id="A0A0E9RAX8"/>
<accession>A0A0E9RAX8</accession>
<dbReference type="EMBL" id="GBXM01082296">
    <property type="protein sequence ID" value="JAH26281.1"/>
    <property type="molecule type" value="Transcribed_RNA"/>
</dbReference>
<sequence>MFCNIFFLGPYAMAYITVYVEWFHPLYLSE</sequence>
<proteinExistence type="predicted"/>